<dbReference type="Proteomes" id="UP000807342">
    <property type="component" value="Unassembled WGS sequence"/>
</dbReference>
<evidence type="ECO:0000256" key="1">
    <source>
        <dbReference type="ARBA" id="ARBA00005495"/>
    </source>
</evidence>
<sequence length="163" mass="18610">MLEKTDSEPSQPHSLQASCFCGAISYRVEGGPVFSLYCHCTICQRIHASPFVHVIHYHTGSFNWIHTDPNALFTKSELDSEWKEWRCLSCLGAIASENPTEGRWSLRGAHFHRDAEGMIENWHLIEPTGHMFYNTRMLDVNDGLPKWEGYAGGSRRLDIDDKN</sequence>
<dbReference type="EMBL" id="MU151224">
    <property type="protein sequence ID" value="KAF9446900.1"/>
    <property type="molecule type" value="Genomic_DNA"/>
</dbReference>
<keyword evidence="2" id="KW-0479">Metal-binding</keyword>
<feature type="domain" description="CENP-V/GFA" evidence="5">
    <location>
        <begin position="15"/>
        <end position="134"/>
    </location>
</feature>
<dbReference type="PROSITE" id="PS51891">
    <property type="entry name" value="CENP_V_GFA"/>
    <property type="match status" value="1"/>
</dbReference>
<dbReference type="GO" id="GO:0016846">
    <property type="term" value="F:carbon-sulfur lyase activity"/>
    <property type="evidence" value="ECO:0007669"/>
    <property type="project" value="InterPro"/>
</dbReference>
<evidence type="ECO:0000256" key="4">
    <source>
        <dbReference type="ARBA" id="ARBA00023239"/>
    </source>
</evidence>
<dbReference type="PANTHER" id="PTHR33337">
    <property type="entry name" value="GFA DOMAIN-CONTAINING PROTEIN"/>
    <property type="match status" value="1"/>
</dbReference>
<organism evidence="6 7">
    <name type="scientific">Macrolepiota fuliginosa MF-IS2</name>
    <dbReference type="NCBI Taxonomy" id="1400762"/>
    <lineage>
        <taxon>Eukaryota</taxon>
        <taxon>Fungi</taxon>
        <taxon>Dikarya</taxon>
        <taxon>Basidiomycota</taxon>
        <taxon>Agaricomycotina</taxon>
        <taxon>Agaricomycetes</taxon>
        <taxon>Agaricomycetidae</taxon>
        <taxon>Agaricales</taxon>
        <taxon>Agaricineae</taxon>
        <taxon>Agaricaceae</taxon>
        <taxon>Macrolepiota</taxon>
    </lineage>
</organism>
<proteinExistence type="inferred from homology"/>
<keyword evidence="7" id="KW-1185">Reference proteome</keyword>
<dbReference type="SUPFAM" id="SSF51316">
    <property type="entry name" value="Mss4-like"/>
    <property type="match status" value="1"/>
</dbReference>
<comment type="caution">
    <text evidence="6">The sequence shown here is derived from an EMBL/GenBank/DDBJ whole genome shotgun (WGS) entry which is preliminary data.</text>
</comment>
<dbReference type="InterPro" id="IPR011057">
    <property type="entry name" value="Mss4-like_sf"/>
</dbReference>
<evidence type="ECO:0000259" key="5">
    <source>
        <dbReference type="PROSITE" id="PS51891"/>
    </source>
</evidence>
<dbReference type="InterPro" id="IPR006913">
    <property type="entry name" value="CENP-V/GFA"/>
</dbReference>
<keyword evidence="3" id="KW-0862">Zinc</keyword>
<evidence type="ECO:0000256" key="3">
    <source>
        <dbReference type="ARBA" id="ARBA00022833"/>
    </source>
</evidence>
<reference evidence="6" key="1">
    <citation type="submission" date="2020-11" db="EMBL/GenBank/DDBJ databases">
        <authorList>
            <consortium name="DOE Joint Genome Institute"/>
            <person name="Ahrendt S."/>
            <person name="Riley R."/>
            <person name="Andreopoulos W."/>
            <person name="Labutti K."/>
            <person name="Pangilinan J."/>
            <person name="Ruiz-Duenas F.J."/>
            <person name="Barrasa J.M."/>
            <person name="Sanchez-Garcia M."/>
            <person name="Camarero S."/>
            <person name="Miyauchi S."/>
            <person name="Serrano A."/>
            <person name="Linde D."/>
            <person name="Babiker R."/>
            <person name="Drula E."/>
            <person name="Ayuso-Fernandez I."/>
            <person name="Pacheco R."/>
            <person name="Padilla G."/>
            <person name="Ferreira P."/>
            <person name="Barriuso J."/>
            <person name="Kellner H."/>
            <person name="Castanera R."/>
            <person name="Alfaro M."/>
            <person name="Ramirez L."/>
            <person name="Pisabarro A.G."/>
            <person name="Kuo A."/>
            <person name="Tritt A."/>
            <person name="Lipzen A."/>
            <person name="He G."/>
            <person name="Yan M."/>
            <person name="Ng V."/>
            <person name="Cullen D."/>
            <person name="Martin F."/>
            <person name="Rosso M.-N."/>
            <person name="Henrissat B."/>
            <person name="Hibbett D."/>
            <person name="Martinez A.T."/>
            <person name="Grigoriev I.V."/>
        </authorList>
    </citation>
    <scope>NUCLEOTIDE SEQUENCE</scope>
    <source>
        <strain evidence="6">MF-IS2</strain>
    </source>
</reference>
<comment type="similarity">
    <text evidence="1">Belongs to the Gfa family.</text>
</comment>
<gene>
    <name evidence="6" type="ORF">P691DRAFT_803291</name>
</gene>
<dbReference type="GO" id="GO:0046872">
    <property type="term" value="F:metal ion binding"/>
    <property type="evidence" value="ECO:0007669"/>
    <property type="project" value="UniProtKB-KW"/>
</dbReference>
<evidence type="ECO:0000313" key="6">
    <source>
        <dbReference type="EMBL" id="KAF9446900.1"/>
    </source>
</evidence>
<dbReference type="Gene3D" id="3.90.1590.10">
    <property type="entry name" value="glutathione-dependent formaldehyde- activating enzyme (gfa)"/>
    <property type="match status" value="1"/>
</dbReference>
<dbReference type="AlphaFoldDB" id="A0A9P5XC72"/>
<keyword evidence="4" id="KW-0456">Lyase</keyword>
<protein>
    <recommendedName>
        <fullName evidence="5">CENP-V/GFA domain-containing protein</fullName>
    </recommendedName>
</protein>
<accession>A0A9P5XC72</accession>
<name>A0A9P5XC72_9AGAR</name>
<dbReference type="OrthoDB" id="9970124at2759"/>
<dbReference type="Pfam" id="PF04828">
    <property type="entry name" value="GFA"/>
    <property type="match status" value="1"/>
</dbReference>
<evidence type="ECO:0000313" key="7">
    <source>
        <dbReference type="Proteomes" id="UP000807342"/>
    </source>
</evidence>
<evidence type="ECO:0000256" key="2">
    <source>
        <dbReference type="ARBA" id="ARBA00022723"/>
    </source>
</evidence>
<dbReference type="PANTHER" id="PTHR33337:SF40">
    <property type="entry name" value="CENP-V_GFA DOMAIN-CONTAINING PROTEIN-RELATED"/>
    <property type="match status" value="1"/>
</dbReference>